<gene>
    <name evidence="1" type="ORF">DPMN_162646</name>
</gene>
<dbReference type="EMBL" id="JAIWYP010000008">
    <property type="protein sequence ID" value="KAH3784682.1"/>
    <property type="molecule type" value="Genomic_DNA"/>
</dbReference>
<evidence type="ECO:0000313" key="1">
    <source>
        <dbReference type="EMBL" id="KAH3784682.1"/>
    </source>
</evidence>
<proteinExistence type="predicted"/>
<reference evidence="1" key="1">
    <citation type="journal article" date="2019" name="bioRxiv">
        <title>The Genome of the Zebra Mussel, Dreissena polymorpha: A Resource for Invasive Species Research.</title>
        <authorList>
            <person name="McCartney M.A."/>
            <person name="Auch B."/>
            <person name="Kono T."/>
            <person name="Mallez S."/>
            <person name="Zhang Y."/>
            <person name="Obille A."/>
            <person name="Becker A."/>
            <person name="Abrahante J.E."/>
            <person name="Garbe J."/>
            <person name="Badalamenti J.P."/>
            <person name="Herman A."/>
            <person name="Mangelson H."/>
            <person name="Liachko I."/>
            <person name="Sullivan S."/>
            <person name="Sone E.D."/>
            <person name="Koren S."/>
            <person name="Silverstein K.A.T."/>
            <person name="Beckman K.B."/>
            <person name="Gohl D.M."/>
        </authorList>
    </citation>
    <scope>NUCLEOTIDE SEQUENCE</scope>
    <source>
        <strain evidence="1">Duluth1</strain>
        <tissue evidence="1">Whole animal</tissue>
    </source>
</reference>
<reference evidence="1" key="2">
    <citation type="submission" date="2020-11" db="EMBL/GenBank/DDBJ databases">
        <authorList>
            <person name="McCartney M.A."/>
            <person name="Auch B."/>
            <person name="Kono T."/>
            <person name="Mallez S."/>
            <person name="Becker A."/>
            <person name="Gohl D.M."/>
            <person name="Silverstein K.A.T."/>
            <person name="Koren S."/>
            <person name="Bechman K.B."/>
            <person name="Herman A."/>
            <person name="Abrahante J.E."/>
            <person name="Garbe J."/>
        </authorList>
    </citation>
    <scope>NUCLEOTIDE SEQUENCE</scope>
    <source>
        <strain evidence="1">Duluth1</strain>
        <tissue evidence="1">Whole animal</tissue>
    </source>
</reference>
<dbReference type="Proteomes" id="UP000828390">
    <property type="component" value="Unassembled WGS sequence"/>
</dbReference>
<comment type="caution">
    <text evidence="1">The sequence shown here is derived from an EMBL/GenBank/DDBJ whole genome shotgun (WGS) entry which is preliminary data.</text>
</comment>
<organism evidence="1 2">
    <name type="scientific">Dreissena polymorpha</name>
    <name type="common">Zebra mussel</name>
    <name type="synonym">Mytilus polymorpha</name>
    <dbReference type="NCBI Taxonomy" id="45954"/>
    <lineage>
        <taxon>Eukaryota</taxon>
        <taxon>Metazoa</taxon>
        <taxon>Spiralia</taxon>
        <taxon>Lophotrochozoa</taxon>
        <taxon>Mollusca</taxon>
        <taxon>Bivalvia</taxon>
        <taxon>Autobranchia</taxon>
        <taxon>Heteroconchia</taxon>
        <taxon>Euheterodonta</taxon>
        <taxon>Imparidentia</taxon>
        <taxon>Neoheterodontei</taxon>
        <taxon>Myida</taxon>
        <taxon>Dreissenoidea</taxon>
        <taxon>Dreissenidae</taxon>
        <taxon>Dreissena</taxon>
    </lineage>
</organism>
<dbReference type="AlphaFoldDB" id="A0A9D4EVG9"/>
<sequence length="53" mass="5887">MLGDTHGVFEQVYLVLNRTLDRLVVGATLCQTQVNHGPTRLVEADLALKYTCI</sequence>
<keyword evidence="2" id="KW-1185">Reference proteome</keyword>
<evidence type="ECO:0000313" key="2">
    <source>
        <dbReference type="Proteomes" id="UP000828390"/>
    </source>
</evidence>
<name>A0A9D4EVG9_DREPO</name>
<protein>
    <submittedName>
        <fullName evidence="1">Uncharacterized protein</fullName>
    </submittedName>
</protein>
<accession>A0A9D4EVG9</accession>